<dbReference type="OrthoDB" id="8918678at2759"/>
<evidence type="ECO:0000259" key="7">
    <source>
        <dbReference type="Pfam" id="PF12931"/>
    </source>
</evidence>
<dbReference type="PANTHER" id="PTHR13402">
    <property type="entry name" value="RGPR-RELATED"/>
    <property type="match status" value="1"/>
</dbReference>
<keyword evidence="4" id="KW-0256">Endoplasmic reticulum</keyword>
<dbReference type="Pfam" id="PF12931">
    <property type="entry name" value="TPR_Sec16"/>
    <property type="match status" value="1"/>
</dbReference>
<feature type="compositionally biased region" description="Polar residues" evidence="6">
    <location>
        <begin position="226"/>
        <end position="242"/>
    </location>
</feature>
<feature type="region of interest" description="Disordered" evidence="6">
    <location>
        <begin position="1643"/>
        <end position="1698"/>
    </location>
</feature>
<sequence>MTTQPSYFTTDTNQAHALDYGQPHFHQKCTLSLGGDPGQSLRPSFCNETPVFGHNVSNRSTDNGDGAAETFTYVNHFDNQNMPASESYLHQDTANNVTVDVHVSSQPKAIDTTALERSGLKRATEPTHLSTNRLWTLKRTSVPSAQARGSLKVAARSTAQERSKLTTRKTPKQLQNIKPVSNTEQSVGSTNPTVQNDPFTQWYQMMSQYYSQFYPGYQLPQPPGMSASTQQSSADVSTQNQTPERHIAKASNLQSKLATATYPQPTSFPAHSGGGFDYASYYYQYYYGTAAAQFWSGGHPYPGLDLTGRKTPKLFHTPHARAWLSTPGLLLHILPTRPVDGELARVELVDMAELANEAVAEATKRISEAGAISTNLTRFTELNLDRETDNLRDGYSRAIGDDDGGEARAFTAIAVAWDRADHMLYPGPLSRCDTLKADVLAFLREKLAEIQDRLPIDWESAGLLITYLESMIKNNGNVQPSDLVNLLLDGHEPQTSDLRARCSVNPNDGNYYTSYSPNQNLGQRNRSYLSDSLVSLPPSQPPSGRQSPQTPYAMIGTHPAREQQITKAASETGGLTTTQHLLRRAAFLAGGVTAGTGTTETEDKLLDRFRELLMHGMTMKALEHACRVQLWGHAFVLAQRIGPAVFDKVMDRFLFRAIPLADPILTLYQLTAGELPQAVTAAAYGRGADSGEWRPHLAMILAAETAQPDLVQNALERLGDSLMSRRLVFAAHLCYLLMGPLCKQAKTSHGQPTYHLPEKIWLLGVPVNTPGHFNAVGQSDGQPMISQSPLTATTEAIQLTEVYEYAMKLANRNYRLPQLLPFKLVYATRLIDAGLLDRANRYLTAIGTELLLEASESDVLHSPDPLSPVLYSLVANCLRFAEPLQSHPDLDGFDTALVGDSTRMGSMPVPGHLGKFSASHLAFGDRPHFRTNWLERLRELYLQMNKQLGRPTHGVPNVRSHVNANFIPSVTVQPKLEEPIITHVADHQKPIARYLPDYLERISVAPADSVEVSNPHSTSYSGGSTSCAPVSAHLVAGQPRHSMHPTDPENHTPLKVENTLSTPISSFTAVDQGVHPSTHLPYFSNRGRAESPQVGDHAGNSMSTIVRGASTPAVVRDSYHRTPPFTMSQFGNAPVIREGVIAPSSSVPLSVSSHCQPLPLHSQSSLDPWQNTSQQFFTQSSLSDTTIAFQQQQQQQPVPLATDHAIPRSMFFTPAPTNSMTDTSTTETPPAFDYFADLQHPQPEVEKSTSRSRTVSGGSLNSLIGPYPPSSMQCSDNERAVVNKIENLPINGDQAPDVLDTGPIDSVIANQVEASDLKQGGRTVNALDSCDQGGLPEEVIFVDEDTTFRKTEYTMTAQNKATLNQSSDCRRRTPPVRVINTRTTNLSDSRSPSPMSRCLSQSAKPRLPSMRPTPLPPLPPPVLSIGSVRCDRCECWHSLLTYDNERRMNQATAGNRSRQNSGLTQPRRDSSPFDRQTLSHNPPVQPLKPPGHLGDVQHKRTKEEPRNENEDKPKDGSQTSSNFQKSSKDGWLSGWFGKLKRNGSKNVHLPDDSKPSIVWDDQLKQWIDVTNPEGNDNVPPPPPPMITSPSLCSNPIPATQSSTIPSAPCPSMAAGRPGARSRYVNVLADQTYGSAASKLNTPLQPPLPPAVFNPHPGGHPDDRTSNEYALPASQTNQPLDTNNSYRMNDGVTDRLVYN</sequence>
<evidence type="ECO:0000256" key="3">
    <source>
        <dbReference type="ARBA" id="ARBA00022448"/>
    </source>
</evidence>
<dbReference type="EMBL" id="JTDE01004528">
    <property type="protein sequence ID" value="KAF7254902.1"/>
    <property type="molecule type" value="Genomic_DNA"/>
</dbReference>
<feature type="compositionally biased region" description="Low complexity" evidence="6">
    <location>
        <begin position="531"/>
        <end position="551"/>
    </location>
</feature>
<evidence type="ECO:0000313" key="8">
    <source>
        <dbReference type="EMBL" id="KAF7254902.1"/>
    </source>
</evidence>
<dbReference type="GO" id="GO:0007030">
    <property type="term" value="P:Golgi organization"/>
    <property type="evidence" value="ECO:0007669"/>
    <property type="project" value="TreeGrafter"/>
</dbReference>
<feature type="domain" description="Sec16 Sec23-binding" evidence="7">
    <location>
        <begin position="610"/>
        <end position="854"/>
    </location>
</feature>
<evidence type="ECO:0000256" key="2">
    <source>
        <dbReference type="ARBA" id="ARBA00005927"/>
    </source>
</evidence>
<evidence type="ECO:0000313" key="9">
    <source>
        <dbReference type="Proteomes" id="UP000822476"/>
    </source>
</evidence>
<feature type="region of interest" description="Disordered" evidence="6">
    <location>
        <begin position="1447"/>
        <end position="1528"/>
    </location>
</feature>
<dbReference type="GO" id="GO:0016192">
    <property type="term" value="P:vesicle-mediated transport"/>
    <property type="evidence" value="ECO:0007669"/>
    <property type="project" value="UniProtKB-KW"/>
</dbReference>
<comment type="subcellular location">
    <subcellularLocation>
        <location evidence="1">Endoplasmic reticulum</location>
    </subcellularLocation>
</comment>
<feature type="region of interest" description="Disordered" evidence="6">
    <location>
        <begin position="531"/>
        <end position="553"/>
    </location>
</feature>
<evidence type="ECO:0000256" key="6">
    <source>
        <dbReference type="SAM" id="MobiDB-lite"/>
    </source>
</evidence>
<feature type="compositionally biased region" description="Polar residues" evidence="6">
    <location>
        <begin position="1672"/>
        <end position="1686"/>
    </location>
</feature>
<reference evidence="8" key="1">
    <citation type="submission" date="2019-07" db="EMBL/GenBank/DDBJ databases">
        <title>Annotation for the trematode Paragonimus miyazaki's.</title>
        <authorList>
            <person name="Choi Y.-J."/>
        </authorList>
    </citation>
    <scope>NUCLEOTIDE SEQUENCE</scope>
    <source>
        <strain evidence="8">Japan</strain>
    </source>
</reference>
<comment type="similarity">
    <text evidence="2">Belongs to the SEC16 family.</text>
</comment>
<gene>
    <name evidence="8" type="ORF">EG68_07924</name>
</gene>
<keyword evidence="9" id="KW-1185">Reference proteome</keyword>
<evidence type="ECO:0000256" key="1">
    <source>
        <dbReference type="ARBA" id="ARBA00004240"/>
    </source>
</evidence>
<feature type="compositionally biased region" description="Polar residues" evidence="6">
    <location>
        <begin position="1473"/>
        <end position="1482"/>
    </location>
</feature>
<dbReference type="InterPro" id="IPR024298">
    <property type="entry name" value="Sec16_Sec23-bd"/>
</dbReference>
<accession>A0A8S9YJM9</accession>
<dbReference type="CDD" id="cd09233">
    <property type="entry name" value="ACE1-Sec16-like"/>
    <property type="match status" value="1"/>
</dbReference>
<name>A0A8S9YJM9_9TREM</name>
<organism evidence="8 9">
    <name type="scientific">Paragonimus skrjabini miyazakii</name>
    <dbReference type="NCBI Taxonomy" id="59628"/>
    <lineage>
        <taxon>Eukaryota</taxon>
        <taxon>Metazoa</taxon>
        <taxon>Spiralia</taxon>
        <taxon>Lophotrochozoa</taxon>
        <taxon>Platyhelminthes</taxon>
        <taxon>Trematoda</taxon>
        <taxon>Digenea</taxon>
        <taxon>Plagiorchiida</taxon>
        <taxon>Troglotremata</taxon>
        <taxon>Troglotrematidae</taxon>
        <taxon>Paragonimus</taxon>
    </lineage>
</organism>
<dbReference type="GO" id="GO:0012507">
    <property type="term" value="C:ER to Golgi transport vesicle membrane"/>
    <property type="evidence" value="ECO:0007669"/>
    <property type="project" value="TreeGrafter"/>
</dbReference>
<evidence type="ECO:0000256" key="4">
    <source>
        <dbReference type="ARBA" id="ARBA00022824"/>
    </source>
</evidence>
<evidence type="ECO:0000256" key="5">
    <source>
        <dbReference type="ARBA" id="ARBA00022892"/>
    </source>
</evidence>
<proteinExistence type="inferred from homology"/>
<dbReference type="GO" id="GO:0070973">
    <property type="term" value="P:protein localization to endoplasmic reticulum exit site"/>
    <property type="evidence" value="ECO:0007669"/>
    <property type="project" value="TreeGrafter"/>
</dbReference>
<feature type="region of interest" description="Disordered" evidence="6">
    <location>
        <begin position="1381"/>
        <end position="1418"/>
    </location>
</feature>
<feature type="region of interest" description="Disordered" evidence="6">
    <location>
        <begin position="146"/>
        <end position="173"/>
    </location>
</feature>
<feature type="compositionally biased region" description="Basic and acidic residues" evidence="6">
    <location>
        <begin position="1495"/>
        <end position="1515"/>
    </location>
</feature>
<feature type="compositionally biased region" description="Polar residues" evidence="6">
    <location>
        <begin position="1516"/>
        <end position="1525"/>
    </location>
</feature>
<dbReference type="PANTHER" id="PTHR13402:SF6">
    <property type="entry name" value="SECRETORY 16, ISOFORM I"/>
    <property type="match status" value="1"/>
</dbReference>
<feature type="compositionally biased region" description="Polar residues" evidence="6">
    <location>
        <begin position="1449"/>
        <end position="1464"/>
    </location>
</feature>
<feature type="compositionally biased region" description="Polar residues" evidence="6">
    <location>
        <begin position="1381"/>
        <end position="1403"/>
    </location>
</feature>
<dbReference type="GO" id="GO:0070971">
    <property type="term" value="C:endoplasmic reticulum exit site"/>
    <property type="evidence" value="ECO:0007669"/>
    <property type="project" value="TreeGrafter"/>
</dbReference>
<feature type="region of interest" description="Disordered" evidence="6">
    <location>
        <begin position="221"/>
        <end position="245"/>
    </location>
</feature>
<protein>
    <recommendedName>
        <fullName evidence="7">Sec16 Sec23-binding domain-containing protein</fullName>
    </recommendedName>
</protein>
<comment type="caution">
    <text evidence="8">The sequence shown here is derived from an EMBL/GenBank/DDBJ whole genome shotgun (WGS) entry which is preliminary data.</text>
</comment>
<dbReference type="Gene3D" id="1.25.40.1030">
    <property type="match status" value="1"/>
</dbReference>
<dbReference type="Proteomes" id="UP000822476">
    <property type="component" value="Unassembled WGS sequence"/>
</dbReference>
<keyword evidence="5" id="KW-0931">ER-Golgi transport</keyword>
<feature type="region of interest" description="Disordered" evidence="6">
    <location>
        <begin position="1243"/>
        <end position="1272"/>
    </location>
</feature>
<keyword evidence="3" id="KW-0813">Transport</keyword>